<proteinExistence type="predicted"/>
<evidence type="ECO:0000313" key="2">
    <source>
        <dbReference type="Proteomes" id="UP000018050"/>
    </source>
</evidence>
<reference evidence="1" key="1">
    <citation type="submission" date="2013-10" db="EMBL/GenBank/DDBJ databases">
        <title>Genomic analysis of the causative agents of coccidiosis in chickens.</title>
        <authorList>
            <person name="Reid A.J."/>
            <person name="Blake D."/>
            <person name="Billington K."/>
            <person name="Browne H."/>
            <person name="Dunn M."/>
            <person name="Hung S."/>
            <person name="Kawahara F."/>
            <person name="Miranda-Saavedra D."/>
            <person name="Mourier T."/>
            <person name="Nagra H."/>
            <person name="Otto T.D."/>
            <person name="Rawlings N."/>
            <person name="Sanchez A."/>
            <person name="Sanders M."/>
            <person name="Subramaniam C."/>
            <person name="Tay Y."/>
            <person name="Dear P."/>
            <person name="Doerig C."/>
            <person name="Gruber A."/>
            <person name="Parkinson J."/>
            <person name="Shirley M."/>
            <person name="Wan K.L."/>
            <person name="Berriman M."/>
            <person name="Tomley F."/>
            <person name="Pain A."/>
        </authorList>
    </citation>
    <scope>NUCLEOTIDE SEQUENCE [LARGE SCALE GENOMIC DNA]</scope>
    <source>
        <strain evidence="1">Houghton</strain>
    </source>
</reference>
<dbReference type="AlphaFoldDB" id="U6GK03"/>
<dbReference type="OrthoDB" id="382491at2759"/>
<evidence type="ECO:0000313" key="1">
    <source>
        <dbReference type="EMBL" id="CDI79603.1"/>
    </source>
</evidence>
<dbReference type="Proteomes" id="UP000018050">
    <property type="component" value="Unassembled WGS sequence"/>
</dbReference>
<name>U6GK03_EIMAC</name>
<dbReference type="EMBL" id="HG671048">
    <property type="protein sequence ID" value="CDI79603.1"/>
    <property type="molecule type" value="Genomic_DNA"/>
</dbReference>
<dbReference type="VEuPathDB" id="ToxoDB:EAH_00044180"/>
<protein>
    <submittedName>
        <fullName evidence="1">Uncharacterized protein</fullName>
    </submittedName>
</protein>
<keyword evidence="2" id="KW-1185">Reference proteome</keyword>
<sequence>MKPQGEWAAEKPDKEKLASEPTMVSIKTADVNFPASSIKYAGTNVVEGTIKSTEEVVQEMRTWLKTGIAPDGTRMMTDEASQWYQDFYQATTKADSEEECLPEGSLVDYYYWSTPFLSHIGNINLIMMHSQVNLRDGTHLPCDRLREATKSMKNLNRLAEKRLSVQEREREEFIQQAVNAHNRGHPLRKDGLYTKYFWRPLHQHTVKEMEKLTAAKAEAAEAEAEPEAADADAEAAVAAAEIEAAGADAPPERIPTVIKEAHQQA</sequence>
<reference evidence="1" key="2">
    <citation type="submission" date="2013-10" db="EMBL/GenBank/DDBJ databases">
        <authorList>
            <person name="Aslett M."/>
        </authorList>
    </citation>
    <scope>NUCLEOTIDE SEQUENCE [LARGE SCALE GENOMIC DNA]</scope>
    <source>
        <strain evidence="1">Houghton</strain>
    </source>
</reference>
<accession>U6GK03</accession>
<organism evidence="1 2">
    <name type="scientific">Eimeria acervulina</name>
    <name type="common">Coccidian parasite</name>
    <dbReference type="NCBI Taxonomy" id="5801"/>
    <lineage>
        <taxon>Eukaryota</taxon>
        <taxon>Sar</taxon>
        <taxon>Alveolata</taxon>
        <taxon>Apicomplexa</taxon>
        <taxon>Conoidasida</taxon>
        <taxon>Coccidia</taxon>
        <taxon>Eucoccidiorida</taxon>
        <taxon>Eimeriorina</taxon>
        <taxon>Eimeriidae</taxon>
        <taxon>Eimeria</taxon>
    </lineage>
</organism>
<dbReference type="GeneID" id="25272488"/>
<dbReference type="OMA" id="GTRMMTE"/>
<dbReference type="RefSeq" id="XP_013250330.1">
    <property type="nucleotide sequence ID" value="XM_013394876.1"/>
</dbReference>
<gene>
    <name evidence="1" type="ORF">EAH_00044180</name>
</gene>